<name>M0M614_9EURY</name>
<evidence type="ECO:0000313" key="2">
    <source>
        <dbReference type="Proteomes" id="UP000011607"/>
    </source>
</evidence>
<protein>
    <submittedName>
        <fullName evidence="1">Uncharacterized protein</fullName>
    </submittedName>
</protein>
<dbReference type="Proteomes" id="UP000011607">
    <property type="component" value="Unassembled WGS sequence"/>
</dbReference>
<organism evidence="1 2">
    <name type="scientific">Halobiforma nitratireducens JCM 10879</name>
    <dbReference type="NCBI Taxonomy" id="1227454"/>
    <lineage>
        <taxon>Archaea</taxon>
        <taxon>Methanobacteriati</taxon>
        <taxon>Methanobacteriota</taxon>
        <taxon>Stenosarchaea group</taxon>
        <taxon>Halobacteria</taxon>
        <taxon>Halobacteriales</taxon>
        <taxon>Natrialbaceae</taxon>
        <taxon>Halobiforma</taxon>
    </lineage>
</organism>
<comment type="caution">
    <text evidence="1">The sequence shown here is derived from an EMBL/GenBank/DDBJ whole genome shotgun (WGS) entry which is preliminary data.</text>
</comment>
<evidence type="ECO:0000313" key="1">
    <source>
        <dbReference type="EMBL" id="EMA40039.1"/>
    </source>
</evidence>
<dbReference type="AlphaFoldDB" id="M0M614"/>
<sequence length="68" mass="7317">MSCPTWCFVYRDAVFLGGVDDGLLDGSVLDGLADRVDRDLLGLRHTLEVGPLLVGDFPPNIVRSSSVV</sequence>
<proteinExistence type="predicted"/>
<accession>M0M614</accession>
<reference evidence="1 2" key="1">
    <citation type="journal article" date="2014" name="PLoS Genet.">
        <title>Phylogenetically driven sequencing of extremely halophilic archaea reveals strategies for static and dynamic osmo-response.</title>
        <authorList>
            <person name="Becker E.A."/>
            <person name="Seitzer P.M."/>
            <person name="Tritt A."/>
            <person name="Larsen D."/>
            <person name="Krusor M."/>
            <person name="Yao A.I."/>
            <person name="Wu D."/>
            <person name="Madern D."/>
            <person name="Eisen J.A."/>
            <person name="Darling A.E."/>
            <person name="Facciotti M.T."/>
        </authorList>
    </citation>
    <scope>NUCLEOTIDE SEQUENCE [LARGE SCALE GENOMIC DNA]</scope>
    <source>
        <strain evidence="1 2">JCM 10879</strain>
    </source>
</reference>
<gene>
    <name evidence="1" type="ORF">C446_07709</name>
</gene>
<dbReference type="EMBL" id="AOMA01000077">
    <property type="protein sequence ID" value="EMA40039.1"/>
    <property type="molecule type" value="Genomic_DNA"/>
</dbReference>
<keyword evidence="2" id="KW-1185">Reference proteome</keyword>